<protein>
    <submittedName>
        <fullName evidence="1">Uncharacterized protein</fullName>
    </submittedName>
</protein>
<evidence type="ECO:0000313" key="1">
    <source>
        <dbReference type="EnsemblMetazoa" id="PPA04460.1"/>
    </source>
</evidence>
<reference evidence="1" key="2">
    <citation type="submission" date="2022-06" db="UniProtKB">
        <authorList>
            <consortium name="EnsemblMetazoa"/>
        </authorList>
    </citation>
    <scope>IDENTIFICATION</scope>
    <source>
        <strain evidence="1">PS312</strain>
    </source>
</reference>
<keyword evidence="2" id="KW-1185">Reference proteome</keyword>
<dbReference type="EnsemblMetazoa" id="PPA04460.1">
    <property type="protein sequence ID" value="PPA04460.1"/>
    <property type="gene ID" value="WBGene00094014"/>
</dbReference>
<proteinExistence type="predicted"/>
<reference evidence="2" key="1">
    <citation type="journal article" date="2008" name="Nat. Genet.">
        <title>The Pristionchus pacificus genome provides a unique perspective on nematode lifestyle and parasitism.</title>
        <authorList>
            <person name="Dieterich C."/>
            <person name="Clifton S.W."/>
            <person name="Schuster L.N."/>
            <person name="Chinwalla A."/>
            <person name="Delehaunty K."/>
            <person name="Dinkelacker I."/>
            <person name="Fulton L."/>
            <person name="Fulton R."/>
            <person name="Godfrey J."/>
            <person name="Minx P."/>
            <person name="Mitreva M."/>
            <person name="Roeseler W."/>
            <person name="Tian H."/>
            <person name="Witte H."/>
            <person name="Yang S.P."/>
            <person name="Wilson R.K."/>
            <person name="Sommer R.J."/>
        </authorList>
    </citation>
    <scope>NUCLEOTIDE SEQUENCE [LARGE SCALE GENOMIC DNA]</scope>
    <source>
        <strain evidence="2">PS312</strain>
    </source>
</reference>
<evidence type="ECO:0000313" key="2">
    <source>
        <dbReference type="Proteomes" id="UP000005239"/>
    </source>
</evidence>
<sequence length="143" mass="15782">MQETTFGCEKSAIDKDESGYAIDGSTPDIGLTESSFDHASYHFRLREIVNIGRSCGSPLLAIIRRFFIEEHYSLNTNVAVKFSPFHNFRLSILKKVVNNLNAHRNVLLNSVNGVTRELKLSESIGIGGGWTDESTGGEQGSVF</sequence>
<accession>A0A2A6C8L9</accession>
<gene>
    <name evidence="1" type="primary">WBGene00094014</name>
</gene>
<dbReference type="AlphaFoldDB" id="A0A2A6C8L9"/>
<organism evidence="1 2">
    <name type="scientific">Pristionchus pacificus</name>
    <name type="common">Parasitic nematode worm</name>
    <dbReference type="NCBI Taxonomy" id="54126"/>
    <lineage>
        <taxon>Eukaryota</taxon>
        <taxon>Metazoa</taxon>
        <taxon>Ecdysozoa</taxon>
        <taxon>Nematoda</taxon>
        <taxon>Chromadorea</taxon>
        <taxon>Rhabditida</taxon>
        <taxon>Rhabditina</taxon>
        <taxon>Diplogasteromorpha</taxon>
        <taxon>Diplogasteroidea</taxon>
        <taxon>Neodiplogasteridae</taxon>
        <taxon>Pristionchus</taxon>
    </lineage>
</organism>
<name>A0A2A6C8L9_PRIPA</name>
<accession>A0A8R1Y625</accession>
<dbReference type="Proteomes" id="UP000005239">
    <property type="component" value="Unassembled WGS sequence"/>
</dbReference>